<dbReference type="Gene3D" id="3.40.50.2300">
    <property type="match status" value="1"/>
</dbReference>
<gene>
    <name evidence="3" type="ORF">ACFFK8_00975</name>
</gene>
<proteinExistence type="predicted"/>
<evidence type="ECO:0000313" key="4">
    <source>
        <dbReference type="Proteomes" id="UP001589688"/>
    </source>
</evidence>
<keyword evidence="1" id="KW-0812">Transmembrane</keyword>
<evidence type="ECO:0000313" key="3">
    <source>
        <dbReference type="EMBL" id="MFB9896432.1"/>
    </source>
</evidence>
<dbReference type="InterPro" id="IPR000792">
    <property type="entry name" value="Tscrpt_reg_LuxR_C"/>
</dbReference>
<dbReference type="EMBL" id="JBHLZF010000001">
    <property type="protein sequence ID" value="MFB9896432.1"/>
    <property type="molecule type" value="Genomic_DNA"/>
</dbReference>
<name>A0ABV5ZGC5_9BACT</name>
<protein>
    <submittedName>
        <fullName evidence="3">LuxR C-terminal-related transcriptional regulator</fullName>
    </submittedName>
</protein>
<feature type="transmembrane region" description="Helical" evidence="1">
    <location>
        <begin position="139"/>
        <end position="156"/>
    </location>
</feature>
<keyword evidence="4" id="KW-1185">Reference proteome</keyword>
<dbReference type="RefSeq" id="WP_027952724.1">
    <property type="nucleotide sequence ID" value="NZ_JADU01000030.1"/>
</dbReference>
<evidence type="ECO:0000259" key="2">
    <source>
        <dbReference type="SMART" id="SM00421"/>
    </source>
</evidence>
<feature type="transmembrane region" description="Helical" evidence="1">
    <location>
        <begin position="83"/>
        <end position="105"/>
    </location>
</feature>
<evidence type="ECO:0000256" key="1">
    <source>
        <dbReference type="SAM" id="Phobius"/>
    </source>
</evidence>
<dbReference type="Pfam" id="PF00196">
    <property type="entry name" value="GerE"/>
    <property type="match status" value="1"/>
</dbReference>
<feature type="transmembrane region" description="Helical" evidence="1">
    <location>
        <begin position="111"/>
        <end position="132"/>
    </location>
</feature>
<accession>A0ABV5ZGC5</accession>
<feature type="transmembrane region" description="Helical" evidence="1">
    <location>
        <begin position="162"/>
        <end position="182"/>
    </location>
</feature>
<feature type="transmembrane region" description="Helical" evidence="1">
    <location>
        <begin position="54"/>
        <end position="76"/>
    </location>
</feature>
<sequence length="344" mass="39154">MALQNLQEKAKSFMQSRAKTAIDRHQIIVYLLHSAIVTIVVSMQLMGLGGSQEALPMAMSTIHLAICLTALSLWFSHRLSIPVAFSLVALVAQATIVCRLIYFAHIRPDQYIQLILLNQITSLLAVVFLVMCFVKYTPFIVATISLIAFGSVAGYLEEPALRKLFGFFLGVEFFLCVLGELLRRNVRHVQTENTDLHHRESVLMHAVRLNEREIEAYLRMSSNDHPTQEDADRLFAMLKPKSQRNIIHAVRLYLQSHLMDDCDLARLLPMLTKSEADVCNLVLQGKKRGEICQLLDKTEKNIDVVRTHVRRKLNVPADQDLRKHLMELLVDKMQMGLESRKIGD</sequence>
<keyword evidence="1" id="KW-0472">Membrane</keyword>
<feature type="domain" description="HTH luxR-type" evidence="2">
    <location>
        <begin position="268"/>
        <end position="325"/>
    </location>
</feature>
<dbReference type="InterPro" id="IPR016032">
    <property type="entry name" value="Sig_transdc_resp-reg_C-effctor"/>
</dbReference>
<feature type="transmembrane region" description="Helical" evidence="1">
    <location>
        <begin position="27"/>
        <end position="48"/>
    </location>
</feature>
<organism evidence="3 4">
    <name type="scientific">Hallella seregens ATCC 51272</name>
    <dbReference type="NCBI Taxonomy" id="1336250"/>
    <lineage>
        <taxon>Bacteria</taxon>
        <taxon>Pseudomonadati</taxon>
        <taxon>Bacteroidota</taxon>
        <taxon>Bacteroidia</taxon>
        <taxon>Bacteroidales</taxon>
        <taxon>Prevotellaceae</taxon>
        <taxon>Hallella</taxon>
    </lineage>
</organism>
<dbReference type="Proteomes" id="UP001589688">
    <property type="component" value="Unassembled WGS sequence"/>
</dbReference>
<dbReference type="SUPFAM" id="SSF46894">
    <property type="entry name" value="C-terminal effector domain of the bipartite response regulators"/>
    <property type="match status" value="1"/>
</dbReference>
<dbReference type="SMART" id="SM00421">
    <property type="entry name" value="HTH_LUXR"/>
    <property type="match status" value="1"/>
</dbReference>
<comment type="caution">
    <text evidence="3">The sequence shown here is derived from an EMBL/GenBank/DDBJ whole genome shotgun (WGS) entry which is preliminary data.</text>
</comment>
<reference evidence="3 4" key="1">
    <citation type="submission" date="2024-09" db="EMBL/GenBank/DDBJ databases">
        <authorList>
            <person name="Sun Q."/>
            <person name="Mori K."/>
        </authorList>
    </citation>
    <scope>NUCLEOTIDE SEQUENCE [LARGE SCALE GENOMIC DNA]</scope>
    <source>
        <strain evidence="3 4">ATCC 51272</strain>
    </source>
</reference>
<keyword evidence="1" id="KW-1133">Transmembrane helix</keyword>